<dbReference type="OrthoDB" id="10265925at2759"/>
<dbReference type="PANTHER" id="PTHR47874">
    <property type="entry name" value="EXPRESSED PROTEIN"/>
    <property type="match status" value="1"/>
</dbReference>
<feature type="compositionally biased region" description="Basic and acidic residues" evidence="4">
    <location>
        <begin position="46"/>
        <end position="71"/>
    </location>
</feature>
<reference evidence="6" key="1">
    <citation type="journal article" date="2021" name="Sci. Rep.">
        <title>Diploid genomic architecture of Nitzschia inconspicua, an elite biomass production diatom.</title>
        <authorList>
            <person name="Oliver A."/>
            <person name="Podell S."/>
            <person name="Pinowska A."/>
            <person name="Traller J.C."/>
            <person name="Smith S.R."/>
            <person name="McClure R."/>
            <person name="Beliaev A."/>
            <person name="Bohutskyi P."/>
            <person name="Hill E.A."/>
            <person name="Rabines A."/>
            <person name="Zheng H."/>
            <person name="Allen L.Z."/>
            <person name="Kuo A."/>
            <person name="Grigoriev I.V."/>
            <person name="Allen A.E."/>
            <person name="Hazlebeck D."/>
            <person name="Allen E.E."/>
        </authorList>
    </citation>
    <scope>NUCLEOTIDE SEQUENCE</scope>
    <source>
        <strain evidence="6">Hildebrandi</strain>
    </source>
</reference>
<evidence type="ECO:0000313" key="6">
    <source>
        <dbReference type="EMBL" id="KAG7356812.1"/>
    </source>
</evidence>
<comment type="caution">
    <text evidence="6">The sequence shown here is derived from an EMBL/GenBank/DDBJ whole genome shotgun (WGS) entry which is preliminary data.</text>
</comment>
<dbReference type="InterPro" id="IPR002885">
    <property type="entry name" value="PPR_rpt"/>
</dbReference>
<feature type="compositionally biased region" description="Basic and acidic residues" evidence="4">
    <location>
        <begin position="920"/>
        <end position="938"/>
    </location>
</feature>
<evidence type="ECO:0000256" key="1">
    <source>
        <dbReference type="ARBA" id="ARBA00007626"/>
    </source>
</evidence>
<feature type="compositionally biased region" description="Basic and acidic residues" evidence="4">
    <location>
        <begin position="801"/>
        <end position="837"/>
    </location>
</feature>
<evidence type="ECO:0000313" key="7">
    <source>
        <dbReference type="Proteomes" id="UP000693970"/>
    </source>
</evidence>
<feature type="compositionally biased region" description="Basic and acidic residues" evidence="4">
    <location>
        <begin position="846"/>
        <end position="907"/>
    </location>
</feature>
<sequence>MSSRDNGDPPYDRRMRDEMIYTPDHGERFLPGSDDRHVPSNMAPEPLDHFKRGYQDRAVERERERSNDRRSFGNGGAFHGGRGNSYPPRRNSYEGGGGGRGGGRGGGGGGRGASFRRSSGGGDGSFHGGGGGGRGERRSSSFLGGDREDRGAAGRGPTVIMGLDIDALVDRLVRPGCDVFRELDETRESNKAVFQSGKAVTAIISNLARRRNLRIANAVWDWIDSIGIDKNTFHYNSMISVCEKVRDYNKALRLLAEMSDKKVAKNEVTFSSAISACEKCGQWRNALDLLEQMKREGAGQTAIAYNAAISACEKGLVPHKALEIFEQMKREGVRPTVVTYSALISAAEKGQQWKLALEVLEEMKAAGHGANVIAYSAAISALSKGQQWHKALELFREIEASGGKPSIVTYNATMTALEKGLQWERALDLFDEMKMKNMPVTVVSYGSAISACEKGMQYRQCLEYLDEMTEMGIKKNVIIFGAAMSCMEKSCRADIAFQLMERMKLEDVAPNVHIYNSAISACARCNLWEKGYELFKEMDEARVARDVVTFNAVLDAVSSQIELGRTLFKEGVERGFYARVSRLGSQWLELDLHFLSLGGGEIALGWWFEECLVPYLVNTSKLEAVQSISIVTGYGKTRSRGARMNDDGMRLRVRAMLKYMNIKEAPQPNKGRIHIDKAALIDEVRRNGGKIRFDIEGYTRFKEEETTSNKFPDVPQQVRPRFRPARPGEGPPGTFIRDGDPVTPYNPSDAIRETDRESLPMQHFEEVVSHDPPTARRSSSYVSPRDGRDLSQGRPGFYGTEQDRDLRRGPRDMERWREYEDDRKAAPYRERSGERSGGDLNFRRAGNRDYHDERLGYEDTDRRDNPVDYAERRGSHRDYDPRGSARSIRDYDDSRSPYQSNDRRSANFERPGNSSRPRISHADRDERFSQRGGDRDYRGPGIHPSDSPGHYGHSSGGAGRRQDLSADFRAVREDPEVQAAFREEEDTSRKRSYDEYHKQQPPSRGYDIEPSYARRRSS</sequence>
<dbReference type="PANTHER" id="PTHR47874:SF4">
    <property type="entry name" value="EXPRESSED PROTEIN"/>
    <property type="match status" value="1"/>
</dbReference>
<dbReference type="GO" id="GO:0003729">
    <property type="term" value="F:mRNA binding"/>
    <property type="evidence" value="ECO:0007669"/>
    <property type="project" value="InterPro"/>
</dbReference>
<feature type="repeat" description="PPR" evidence="3">
    <location>
        <begin position="371"/>
        <end position="405"/>
    </location>
</feature>
<comment type="similarity">
    <text evidence="1">Belongs to the PPR family. P subfamily.</text>
</comment>
<feature type="repeat" description="PPR" evidence="3">
    <location>
        <begin position="406"/>
        <end position="440"/>
    </location>
</feature>
<gene>
    <name evidence="6" type="ORF">IV203_001498</name>
</gene>
<dbReference type="Pfam" id="PF17177">
    <property type="entry name" value="PPR_long"/>
    <property type="match status" value="1"/>
</dbReference>
<evidence type="ECO:0000256" key="3">
    <source>
        <dbReference type="PROSITE-ProRule" id="PRU00708"/>
    </source>
</evidence>
<feature type="compositionally biased region" description="Basic and acidic residues" evidence="4">
    <location>
        <begin position="134"/>
        <end position="152"/>
    </location>
</feature>
<dbReference type="AlphaFoldDB" id="A0A9K3L741"/>
<name>A0A9K3L741_9STRA</name>
<feature type="compositionally biased region" description="Basic and acidic residues" evidence="4">
    <location>
        <begin position="987"/>
        <end position="998"/>
    </location>
</feature>
<reference evidence="6" key="2">
    <citation type="submission" date="2021-04" db="EMBL/GenBank/DDBJ databases">
        <authorList>
            <person name="Podell S."/>
        </authorList>
    </citation>
    <scope>NUCLEOTIDE SEQUENCE</scope>
    <source>
        <strain evidence="6">Hildebrandi</strain>
    </source>
</reference>
<feature type="repeat" description="PPR" evidence="3">
    <location>
        <begin position="266"/>
        <end position="300"/>
    </location>
</feature>
<dbReference type="InterPro" id="IPR033443">
    <property type="entry name" value="PROP1-like_PPR_dom"/>
</dbReference>
<feature type="compositionally biased region" description="Gly residues" evidence="4">
    <location>
        <begin position="94"/>
        <end position="112"/>
    </location>
</feature>
<dbReference type="Pfam" id="PF01535">
    <property type="entry name" value="PPR"/>
    <property type="match status" value="1"/>
</dbReference>
<organism evidence="6 7">
    <name type="scientific">Nitzschia inconspicua</name>
    <dbReference type="NCBI Taxonomy" id="303405"/>
    <lineage>
        <taxon>Eukaryota</taxon>
        <taxon>Sar</taxon>
        <taxon>Stramenopiles</taxon>
        <taxon>Ochrophyta</taxon>
        <taxon>Bacillariophyta</taxon>
        <taxon>Bacillariophyceae</taxon>
        <taxon>Bacillariophycidae</taxon>
        <taxon>Bacillariales</taxon>
        <taxon>Bacillariaceae</taxon>
        <taxon>Nitzschia</taxon>
    </lineage>
</organism>
<keyword evidence="2" id="KW-0677">Repeat</keyword>
<feature type="repeat" description="PPR" evidence="3">
    <location>
        <begin position="336"/>
        <end position="370"/>
    </location>
</feature>
<feature type="compositionally biased region" description="Gly residues" evidence="4">
    <location>
        <begin position="73"/>
        <end position="83"/>
    </location>
</feature>
<accession>A0A9K3L741</accession>
<keyword evidence="7" id="KW-1185">Reference proteome</keyword>
<feature type="compositionally biased region" description="Basic and acidic residues" evidence="4">
    <location>
        <begin position="960"/>
        <end position="975"/>
    </location>
</feature>
<proteinExistence type="inferred from homology"/>
<dbReference type="Pfam" id="PF13041">
    <property type="entry name" value="PPR_2"/>
    <property type="match status" value="2"/>
</dbReference>
<protein>
    <submittedName>
        <fullName evidence="6">PPR: pentatricopeptide repeat domain containing protein</fullName>
    </submittedName>
</protein>
<feature type="domain" description="PROP1-like PPR" evidence="5">
    <location>
        <begin position="269"/>
        <end position="402"/>
    </location>
</feature>
<feature type="repeat" description="PPR" evidence="3">
    <location>
        <begin position="231"/>
        <end position="265"/>
    </location>
</feature>
<evidence type="ECO:0000256" key="2">
    <source>
        <dbReference type="ARBA" id="ARBA00022737"/>
    </source>
</evidence>
<dbReference type="PROSITE" id="PS51375">
    <property type="entry name" value="PPR"/>
    <property type="match status" value="7"/>
</dbReference>
<evidence type="ECO:0000259" key="5">
    <source>
        <dbReference type="Pfam" id="PF17177"/>
    </source>
</evidence>
<dbReference type="EMBL" id="JAGRRH010000015">
    <property type="protein sequence ID" value="KAG7356812.1"/>
    <property type="molecule type" value="Genomic_DNA"/>
</dbReference>
<feature type="repeat" description="PPR" evidence="3">
    <location>
        <begin position="511"/>
        <end position="545"/>
    </location>
</feature>
<dbReference type="NCBIfam" id="TIGR00756">
    <property type="entry name" value="PPR"/>
    <property type="match status" value="6"/>
</dbReference>
<feature type="compositionally biased region" description="Gly residues" evidence="4">
    <location>
        <begin position="119"/>
        <end position="133"/>
    </location>
</feature>
<evidence type="ECO:0000256" key="4">
    <source>
        <dbReference type="SAM" id="MobiDB-lite"/>
    </source>
</evidence>
<feature type="compositionally biased region" description="Basic and acidic residues" evidence="4">
    <location>
        <begin position="1"/>
        <end position="38"/>
    </location>
</feature>
<feature type="repeat" description="PPR" evidence="3">
    <location>
        <begin position="301"/>
        <end position="335"/>
    </location>
</feature>
<feature type="region of interest" description="Disordered" evidence="4">
    <location>
        <begin position="1"/>
        <end position="156"/>
    </location>
</feature>
<dbReference type="Proteomes" id="UP000693970">
    <property type="component" value="Unassembled WGS sequence"/>
</dbReference>
<dbReference type="InterPro" id="IPR044179">
    <property type="entry name" value="PPR5-like"/>
</dbReference>
<feature type="region of interest" description="Disordered" evidence="4">
    <location>
        <begin position="765"/>
        <end position="1018"/>
    </location>
</feature>
<feature type="region of interest" description="Disordered" evidence="4">
    <location>
        <begin position="704"/>
        <end position="750"/>
    </location>
</feature>